<comment type="subcellular location">
    <subcellularLocation>
        <location evidence="1 15">Mitochondrion inner membrane</location>
    </subcellularLocation>
</comment>
<dbReference type="InterPro" id="IPR008386">
    <property type="entry name" value="ATP_synth_F0_esu_mt"/>
</dbReference>
<evidence type="ECO:0000256" key="7">
    <source>
        <dbReference type="ARBA" id="ARBA00022990"/>
    </source>
</evidence>
<comment type="similarity">
    <text evidence="2 15">Belongs to the ATPase e subunit family.</text>
</comment>
<dbReference type="Bgee" id="ENSELUG00000029188">
    <property type="expression patterns" value="Expressed in stomach and 14 other cell types or tissues"/>
</dbReference>
<dbReference type="PANTHER" id="PTHR12427">
    <property type="entry name" value="ATP SYNTHASE E CHAIN, MITOCHONDRIAL"/>
    <property type="match status" value="1"/>
</dbReference>
<keyword evidence="18" id="KW-1185">Reference proteome</keyword>
<evidence type="ECO:0000256" key="9">
    <source>
        <dbReference type="ARBA" id="ARBA00023128"/>
    </source>
</evidence>
<evidence type="ECO:0000256" key="14">
    <source>
        <dbReference type="ARBA" id="ARBA00074682"/>
    </source>
</evidence>
<keyword evidence="6 15" id="KW-0999">Mitochondrion inner membrane</keyword>
<comment type="subunit">
    <text evidence="13">Component of the ATP synthase complex composed at least of ATP5F1A/subunit alpha, ATP5F1B/subunit beta, ATP5MC1/subunit c (homooctomer), MT-ATP6/subunit a, MT-ATP8/subunit 8, ATP5ME/subunit e, ATP5MF/subunit f, ATP5MG/subunit g, ATP5MK/subunit k, ATP5MJ/subunit j, ATP5F1C/subunit gamma, ATP5F1D/subunit delta, ATP5F1E/subunit epsilon, ATP5PF/subunit F6, ATP5PB/subunit b, ATP5PD/subunit d, ATP5PO/subunit OSCP. ATP synthase complex consists of a soluble F(1) head domain (subunits alpha(3) and beta(3)) - the catalytic core - and a membrane F(0) domain - the membrane proton channel (subunits c, a, 8, e, f, g, k and j). These two domains are linked by a central stalk (subunits gamma, delta, and epsilon) rotating inside the F1 region and a stationary peripheral stalk (subunits F6, b, d, and OSCP).</text>
</comment>
<dbReference type="Pfam" id="PF05680">
    <property type="entry name" value="ATP-synt_E"/>
    <property type="match status" value="1"/>
</dbReference>
<reference evidence="17" key="4">
    <citation type="submission" date="2025-09" db="UniProtKB">
        <authorList>
            <consortium name="Ensembl"/>
        </authorList>
    </citation>
    <scope>IDENTIFICATION</scope>
</reference>
<organism evidence="17 18">
    <name type="scientific">Esox lucius</name>
    <name type="common">Northern pike</name>
    <dbReference type="NCBI Taxonomy" id="8010"/>
    <lineage>
        <taxon>Eukaryota</taxon>
        <taxon>Metazoa</taxon>
        <taxon>Chordata</taxon>
        <taxon>Craniata</taxon>
        <taxon>Vertebrata</taxon>
        <taxon>Euteleostomi</taxon>
        <taxon>Actinopterygii</taxon>
        <taxon>Neopterygii</taxon>
        <taxon>Teleostei</taxon>
        <taxon>Protacanthopterygii</taxon>
        <taxon>Esociformes</taxon>
        <taxon>Esocidae</taxon>
        <taxon>Esox</taxon>
    </lineage>
</organism>
<dbReference type="OMA" id="QERIYKR"/>
<dbReference type="GO" id="GO:0015078">
    <property type="term" value="F:proton transmembrane transporter activity"/>
    <property type="evidence" value="ECO:0007669"/>
    <property type="project" value="InterPro"/>
</dbReference>
<reference evidence="17" key="3">
    <citation type="submission" date="2025-08" db="UniProtKB">
        <authorList>
            <consortium name="Ensembl"/>
        </authorList>
    </citation>
    <scope>IDENTIFICATION</scope>
</reference>
<evidence type="ECO:0000313" key="17">
    <source>
        <dbReference type="Ensembl" id="ENSELUP00000072127.1"/>
    </source>
</evidence>
<keyword evidence="10" id="KW-0472">Membrane</keyword>
<evidence type="ECO:0000256" key="11">
    <source>
        <dbReference type="ARBA" id="ARBA00023310"/>
    </source>
</evidence>
<protein>
    <recommendedName>
        <fullName evidence="14 15">ATP synthase F(0) complex subunit e, mitochondrial</fullName>
    </recommendedName>
</protein>
<evidence type="ECO:0000256" key="10">
    <source>
        <dbReference type="ARBA" id="ARBA00023136"/>
    </source>
</evidence>
<evidence type="ECO:0000256" key="13">
    <source>
        <dbReference type="ARBA" id="ARBA00064647"/>
    </source>
</evidence>
<dbReference type="FunCoup" id="A0A6Q2Z322">
    <property type="interactions" value="1178"/>
</dbReference>
<evidence type="ECO:0000256" key="2">
    <source>
        <dbReference type="ARBA" id="ARBA00007333"/>
    </source>
</evidence>
<dbReference type="GO" id="GO:0015986">
    <property type="term" value="P:proton motive force-driven ATP synthesis"/>
    <property type="evidence" value="ECO:0007669"/>
    <property type="project" value="InterPro"/>
</dbReference>
<sequence length="100" mass="11534">MSMGLPIWVRCVRLSTLFPRSLPEFLASKMVPPVAVSPVIKTARWSFLLLGVLYGKQRYDYLKPRAEEERRVEEAEKKIREEQEKIAKALAEASEESILK</sequence>
<evidence type="ECO:0000256" key="16">
    <source>
        <dbReference type="SAM" id="Coils"/>
    </source>
</evidence>
<keyword evidence="8 15" id="KW-0406">Ion transport</keyword>
<reference evidence="18" key="1">
    <citation type="journal article" date="2014" name="PLoS ONE">
        <title>The genome and linkage map of the northern pike (Esox lucius): conserved synteny revealed between the salmonid sister group and the Neoteleostei.</title>
        <authorList>
            <person name="Rondeau E.B."/>
            <person name="Minkley D.R."/>
            <person name="Leong J.S."/>
            <person name="Messmer A.M."/>
            <person name="Jantzen J.R."/>
            <person name="von Schalburg K.R."/>
            <person name="Lemon C."/>
            <person name="Bird N.H."/>
            <person name="Koop B.F."/>
        </authorList>
    </citation>
    <scope>NUCLEOTIDE SEQUENCE</scope>
</reference>
<keyword evidence="7" id="KW-0007">Acetylation</keyword>
<evidence type="ECO:0000256" key="5">
    <source>
        <dbReference type="ARBA" id="ARBA00022781"/>
    </source>
</evidence>
<dbReference type="AlphaFoldDB" id="A0A6Q2Z322"/>
<dbReference type="PANTHER" id="PTHR12427:SF1">
    <property type="entry name" value="ATP SYNTHASE SUBUNIT E, MITOCHONDRIAL"/>
    <property type="match status" value="1"/>
</dbReference>
<keyword evidence="4 15" id="KW-0138">CF(0)</keyword>
<feature type="coiled-coil region" evidence="16">
    <location>
        <begin position="65"/>
        <end position="96"/>
    </location>
</feature>
<accession>A0A6Q2Z322</accession>
<dbReference type="InParanoid" id="A0A6Q2Z322"/>
<evidence type="ECO:0000256" key="6">
    <source>
        <dbReference type="ARBA" id="ARBA00022792"/>
    </source>
</evidence>
<dbReference type="Proteomes" id="UP000265140">
    <property type="component" value="Chromosome 14"/>
</dbReference>
<dbReference type="GeneTree" id="ENSGT00390000005102"/>
<keyword evidence="3 15" id="KW-0813">Transport</keyword>
<evidence type="ECO:0000256" key="15">
    <source>
        <dbReference type="RuleBase" id="RU367005"/>
    </source>
</evidence>
<dbReference type="Ensembl" id="ENSELUT00000052795.2">
    <property type="protein sequence ID" value="ENSELUP00000072127.1"/>
    <property type="gene ID" value="ENSELUG00000029188.2"/>
</dbReference>
<keyword evidence="5 15" id="KW-0375">Hydrogen ion transport</keyword>
<evidence type="ECO:0000256" key="4">
    <source>
        <dbReference type="ARBA" id="ARBA00022547"/>
    </source>
</evidence>
<dbReference type="GO" id="GO:0045259">
    <property type="term" value="C:proton-transporting ATP synthase complex"/>
    <property type="evidence" value="ECO:0007669"/>
    <property type="project" value="UniProtKB-UniRule"/>
</dbReference>
<name>A0A6Q2Z322_ESOLU</name>
<evidence type="ECO:0000256" key="12">
    <source>
        <dbReference type="ARBA" id="ARBA00057306"/>
    </source>
</evidence>
<comment type="subunit">
    <text evidence="15">F-type ATPases have 2 components, CF(1) - the catalytic core - and CF(0) - the membrane proton channel. CF(1) and CF(0) have multiple subunits.</text>
</comment>
<comment type="function">
    <text evidence="12 15">Subunit e, of the mitochondrial membrane ATP synthase complex (F(1)F(0) ATP synthase or Complex V) that produces ATP from ADP in the presence of a proton gradient across the membrane which is generated by electron transport complexes of the respiratory chain. ATP synthase complex consist of a soluble F(1) head domain - the catalytic core - and a membrane F(1) domain - the membrane proton channel. These two domains are linked by a central stalk rotating inside the F(1) region and a stationary peripheral stalk. During catalysis, ATP synthesis in the catalytic domain of F(1) is coupled via a rotary mechanism of the central stalk subunits to proton translocation. In vivo, can only synthesize ATP although its ATP hydrolase activity can be activated artificially in vitro. Part of the complex F(0) domain.</text>
</comment>
<keyword evidence="9 15" id="KW-0496">Mitochondrion</keyword>
<dbReference type="GO" id="GO:0005743">
    <property type="term" value="C:mitochondrial inner membrane"/>
    <property type="evidence" value="ECO:0007669"/>
    <property type="project" value="UniProtKB-SubCell"/>
</dbReference>
<evidence type="ECO:0000256" key="3">
    <source>
        <dbReference type="ARBA" id="ARBA00022448"/>
    </source>
</evidence>
<evidence type="ECO:0000256" key="8">
    <source>
        <dbReference type="ARBA" id="ARBA00023065"/>
    </source>
</evidence>
<evidence type="ECO:0000256" key="1">
    <source>
        <dbReference type="ARBA" id="ARBA00004273"/>
    </source>
</evidence>
<keyword evidence="11 15" id="KW-0066">ATP synthesis</keyword>
<evidence type="ECO:0000313" key="18">
    <source>
        <dbReference type="Proteomes" id="UP000265140"/>
    </source>
</evidence>
<reference evidence="17" key="2">
    <citation type="submission" date="2020-02" db="EMBL/GenBank/DDBJ databases">
        <title>Esox lucius (northern pike) genome, fEsoLuc1, primary haplotype.</title>
        <authorList>
            <person name="Myers G."/>
            <person name="Karagic N."/>
            <person name="Meyer A."/>
            <person name="Pippel M."/>
            <person name="Reichard M."/>
            <person name="Winkler S."/>
            <person name="Tracey A."/>
            <person name="Sims Y."/>
            <person name="Howe K."/>
            <person name="Rhie A."/>
            <person name="Formenti G."/>
            <person name="Durbin R."/>
            <person name="Fedrigo O."/>
            <person name="Jarvis E.D."/>
        </authorList>
    </citation>
    <scope>NUCLEOTIDE SEQUENCE [LARGE SCALE GENOMIC DNA]</scope>
</reference>
<proteinExistence type="inferred from homology"/>
<keyword evidence="16" id="KW-0175">Coiled coil</keyword>